<name>A0A7W7ZGH5_9BACT</name>
<reference evidence="6 7" key="1">
    <citation type="submission" date="2020-08" db="EMBL/GenBank/DDBJ databases">
        <title>Genomic Encyclopedia of Type Strains, Phase IV (KMG-V): Genome sequencing to study the core and pangenomes of soil and plant-associated prokaryotes.</title>
        <authorList>
            <person name="Whitman W."/>
        </authorList>
    </citation>
    <scope>NUCLEOTIDE SEQUENCE [LARGE SCALE GENOMIC DNA]</scope>
    <source>
        <strain evidence="6 7">M8UP14</strain>
    </source>
</reference>
<evidence type="ECO:0000313" key="6">
    <source>
        <dbReference type="EMBL" id="MBB5059412.1"/>
    </source>
</evidence>
<feature type="transmembrane region" description="Helical" evidence="4">
    <location>
        <begin position="114"/>
        <end position="135"/>
    </location>
</feature>
<dbReference type="InterPro" id="IPR011701">
    <property type="entry name" value="MFS"/>
</dbReference>
<gene>
    <name evidence="6" type="ORF">HDF16_004138</name>
</gene>
<dbReference type="SUPFAM" id="SSF103473">
    <property type="entry name" value="MFS general substrate transporter"/>
    <property type="match status" value="1"/>
</dbReference>
<evidence type="ECO:0000256" key="3">
    <source>
        <dbReference type="ARBA" id="ARBA00023136"/>
    </source>
</evidence>
<feature type="transmembrane region" description="Helical" evidence="4">
    <location>
        <begin position="24"/>
        <end position="47"/>
    </location>
</feature>
<sequence length="425" mass="44266">MPTHPPTSIANESSLSYTGWRVTMAAFVGVMVSFAAIVPYTFSLFLSPLQLAFGWKREAISRGFALAALTVAACSPFLGSLLDRLPPRRIILPCIAIFAVGIASLSLLKGHIGQFYATYVVLGVVGNGTAQLAYSRAVLTWFDRRRGLALAVVLAGSGTGSILLPMLAQHVIGAYGWHDAYLVLGVVALLGLPLTAWLVRNNPAAEAVATESASLTTISGVLKTSTFWLIAIPVLLSALSLNGTIAHLAALLTGRSVTPASAALALSMLGLSGIVGRLITGHLLDRVFAPMVSLTVLLIAAAGIVTVAYATSAPMGILGAFLIGFGAGSEADVVPYLIAKYFGRSRFSTLYGLSWTAYAVGAAFGPVLMGRAFDRAGSYVPSTVLLLSAPLFVAAFLQLLLPRYAEDSRASSSVLLTGAATDLSM</sequence>
<accession>A0A7W7ZGH5</accession>
<comment type="caution">
    <text evidence="6">The sequence shown here is derived from an EMBL/GenBank/DDBJ whole genome shotgun (WGS) entry which is preliminary data.</text>
</comment>
<evidence type="ECO:0000256" key="1">
    <source>
        <dbReference type="ARBA" id="ARBA00022692"/>
    </source>
</evidence>
<keyword evidence="3 4" id="KW-0472">Membrane</keyword>
<dbReference type="GO" id="GO:0022857">
    <property type="term" value="F:transmembrane transporter activity"/>
    <property type="evidence" value="ECO:0007669"/>
    <property type="project" value="InterPro"/>
</dbReference>
<dbReference type="RefSeq" id="WP_184220925.1">
    <property type="nucleotide sequence ID" value="NZ_JACHIP010000006.1"/>
</dbReference>
<dbReference type="InterPro" id="IPR020846">
    <property type="entry name" value="MFS_dom"/>
</dbReference>
<feature type="transmembrane region" description="Helical" evidence="4">
    <location>
        <begin position="316"/>
        <end position="338"/>
    </location>
</feature>
<dbReference type="PROSITE" id="PS50850">
    <property type="entry name" value="MFS"/>
    <property type="match status" value="1"/>
</dbReference>
<dbReference type="EMBL" id="JACHIP010000006">
    <property type="protein sequence ID" value="MBB5059412.1"/>
    <property type="molecule type" value="Genomic_DNA"/>
</dbReference>
<evidence type="ECO:0000256" key="2">
    <source>
        <dbReference type="ARBA" id="ARBA00022989"/>
    </source>
</evidence>
<dbReference type="Gene3D" id="1.20.1250.20">
    <property type="entry name" value="MFS general substrate transporter like domains"/>
    <property type="match status" value="2"/>
</dbReference>
<feature type="transmembrane region" description="Helical" evidence="4">
    <location>
        <begin position="350"/>
        <end position="373"/>
    </location>
</feature>
<feature type="transmembrane region" description="Helical" evidence="4">
    <location>
        <begin position="180"/>
        <end position="199"/>
    </location>
</feature>
<keyword evidence="7" id="KW-1185">Reference proteome</keyword>
<protein>
    <submittedName>
        <fullName evidence="6">MFS family permease</fullName>
    </submittedName>
</protein>
<keyword evidence="1 4" id="KW-0812">Transmembrane</keyword>
<dbReference type="PANTHER" id="PTHR11360">
    <property type="entry name" value="MONOCARBOXYLATE TRANSPORTER"/>
    <property type="match status" value="1"/>
</dbReference>
<feature type="transmembrane region" description="Helical" evidence="4">
    <location>
        <begin position="379"/>
        <end position="401"/>
    </location>
</feature>
<feature type="transmembrane region" description="Helical" evidence="4">
    <location>
        <begin position="59"/>
        <end position="78"/>
    </location>
</feature>
<feature type="transmembrane region" description="Helical" evidence="4">
    <location>
        <begin position="227"/>
        <end position="250"/>
    </location>
</feature>
<evidence type="ECO:0000256" key="4">
    <source>
        <dbReference type="SAM" id="Phobius"/>
    </source>
</evidence>
<dbReference type="PANTHER" id="PTHR11360:SF284">
    <property type="entry name" value="EG:103B4.3 PROTEIN-RELATED"/>
    <property type="match status" value="1"/>
</dbReference>
<dbReference type="AlphaFoldDB" id="A0A7W7ZGH5"/>
<dbReference type="InterPro" id="IPR050327">
    <property type="entry name" value="Proton-linked_MCT"/>
</dbReference>
<dbReference type="InterPro" id="IPR036259">
    <property type="entry name" value="MFS_trans_sf"/>
</dbReference>
<keyword evidence="2 4" id="KW-1133">Transmembrane helix</keyword>
<feature type="transmembrane region" description="Helical" evidence="4">
    <location>
        <begin position="147"/>
        <end position="168"/>
    </location>
</feature>
<organism evidence="6 7">
    <name type="scientific">Granulicella aggregans</name>
    <dbReference type="NCBI Taxonomy" id="474949"/>
    <lineage>
        <taxon>Bacteria</taxon>
        <taxon>Pseudomonadati</taxon>
        <taxon>Acidobacteriota</taxon>
        <taxon>Terriglobia</taxon>
        <taxon>Terriglobales</taxon>
        <taxon>Acidobacteriaceae</taxon>
        <taxon>Granulicella</taxon>
    </lineage>
</organism>
<feature type="transmembrane region" description="Helical" evidence="4">
    <location>
        <begin position="262"/>
        <end position="280"/>
    </location>
</feature>
<evidence type="ECO:0000313" key="7">
    <source>
        <dbReference type="Proteomes" id="UP000540989"/>
    </source>
</evidence>
<proteinExistence type="predicted"/>
<evidence type="ECO:0000259" key="5">
    <source>
        <dbReference type="PROSITE" id="PS50850"/>
    </source>
</evidence>
<feature type="transmembrane region" description="Helical" evidence="4">
    <location>
        <begin position="287"/>
        <end position="310"/>
    </location>
</feature>
<feature type="domain" description="Major facilitator superfamily (MFS) profile" evidence="5">
    <location>
        <begin position="22"/>
        <end position="406"/>
    </location>
</feature>
<dbReference type="Pfam" id="PF07690">
    <property type="entry name" value="MFS_1"/>
    <property type="match status" value="1"/>
</dbReference>
<feature type="transmembrane region" description="Helical" evidence="4">
    <location>
        <begin position="90"/>
        <end position="108"/>
    </location>
</feature>
<dbReference type="Proteomes" id="UP000540989">
    <property type="component" value="Unassembled WGS sequence"/>
</dbReference>